<evidence type="ECO:0000313" key="3">
    <source>
        <dbReference type="EMBL" id="GES07668.1"/>
    </source>
</evidence>
<dbReference type="PANTHER" id="PTHR41775">
    <property type="entry name" value="SECRETED PROTEIN-RELATED"/>
    <property type="match status" value="1"/>
</dbReference>
<comment type="caution">
    <text evidence="3">The sequence shown here is derived from an EMBL/GenBank/DDBJ whole genome shotgun (WGS) entry which is preliminary data.</text>
</comment>
<evidence type="ECO:0000256" key="1">
    <source>
        <dbReference type="SAM" id="MobiDB-lite"/>
    </source>
</evidence>
<dbReference type="Proteomes" id="UP000331127">
    <property type="component" value="Unassembled WGS sequence"/>
</dbReference>
<gene>
    <name evidence="3" type="ORF">Amac_012630</name>
</gene>
<dbReference type="PROSITE" id="PS00018">
    <property type="entry name" value="EF_HAND_1"/>
    <property type="match status" value="1"/>
</dbReference>
<feature type="signal peptide" evidence="2">
    <location>
        <begin position="1"/>
        <end position="24"/>
    </location>
</feature>
<protein>
    <recommendedName>
        <fullName evidence="5">EF-hand domain-containing protein</fullName>
    </recommendedName>
</protein>
<proteinExistence type="predicted"/>
<dbReference type="InterPro" id="IPR008964">
    <property type="entry name" value="Invasin/intimin_cell_adhesion"/>
</dbReference>
<evidence type="ECO:0000313" key="4">
    <source>
        <dbReference type="Proteomes" id="UP000331127"/>
    </source>
</evidence>
<dbReference type="Gene3D" id="2.60.40.10">
    <property type="entry name" value="Immunoglobulins"/>
    <property type="match status" value="1"/>
</dbReference>
<sequence>MRVLAGAVVALLAGGLLVAPPAHAEVAYPNPLPDFSHPNRPHAPLFRDRSDLPIPLLVVYATFNDQANTTEQSIEDRFFPHTTFKTVTNYFFANGLATIAPVVETFGEQNNGVVLVDLGASGPAIAQDAAERRRRMLDLADPFVDFARYDTNHNGSVEDSELAVFTIFTSRPGTDYCGQTRGVAQGRELDGKRVAFRTGDAGTATNRMTLAHELAHQVYELEDHYGFGVGALDIAGPTCIQGEWWFETNIWHRMHLGGQKPIVAVKDGYVDLSASSIGQAYLLYDPEKGTDDYFLVEARDPAPGTYDENASDSGLVVWRIDERNVRSGIESKRGVELIRPDGVRIPGCDDEDLDGREGEDPDNDVDDDRDGRIDEDVKEDDGNCYGGSDTDAWNPTDTRTVLRTMNAAWADGSPAKVAIRAIGRPFYADTSNEKRFLAYLDVRGPGILIDPARSDGNAPHPTVALGSTFEFTYPVRNTGEATDTFEFTVYGPDGWSATTDTMTLGPGVASTAVINVTVPTGILYDRTTLRASGRSTTNPDVRTDYQFLADIVKRPLVLTYGGDRSSDYSDPAQLVAAIRDGITAQPVTGKQVTFTVGTDTFQATTDAAGVARATWAGGSPGGYAIHVQTPEDALYRGGSTVAPFTVNPEKATVTVTSDGTQAAFGATLTLKAVQENDGHPGDLTKAGVTVTLTPTLGDNSLVRTAIFDAAGNATIRLNASADLWSVNLTTNGGFFSAPTVESSLALYDPGATLTGSALGRSQEPAARSGTQPGTTVLLTSALFYLGTHPLGTTTLTYGTKLFIASRTSWMIASGDKAILETTGTFNGGPAKLRATVTDKGPLFRDAFIVTISTPNATYTANVPTATGNLTVRTSPSR</sequence>
<dbReference type="EMBL" id="BLAE01000007">
    <property type="protein sequence ID" value="GES07668.1"/>
    <property type="molecule type" value="Genomic_DNA"/>
</dbReference>
<accession>A0A5M3WMY1</accession>
<evidence type="ECO:0008006" key="5">
    <source>
        <dbReference type="Google" id="ProtNLM"/>
    </source>
</evidence>
<keyword evidence="2" id="KW-0732">Signal</keyword>
<evidence type="ECO:0000256" key="2">
    <source>
        <dbReference type="SAM" id="SignalP"/>
    </source>
</evidence>
<dbReference type="InterPro" id="IPR018247">
    <property type="entry name" value="EF_Hand_1_Ca_BS"/>
</dbReference>
<dbReference type="PANTHER" id="PTHR41775:SF1">
    <property type="entry name" value="PEPTIDASE M6-LIKE DOMAIN-CONTAINING PROTEIN"/>
    <property type="match status" value="1"/>
</dbReference>
<dbReference type="InterPro" id="IPR013783">
    <property type="entry name" value="Ig-like_fold"/>
</dbReference>
<name>A0A5M3WMY1_9ACTN</name>
<feature type="region of interest" description="Disordered" evidence="1">
    <location>
        <begin position="341"/>
        <end position="396"/>
    </location>
</feature>
<reference evidence="3 4" key="1">
    <citation type="submission" date="2019-10" db="EMBL/GenBank/DDBJ databases">
        <title>Whole genome shotgun sequence of Acrocarpospora macrocephala NBRC 16266.</title>
        <authorList>
            <person name="Ichikawa N."/>
            <person name="Kimura A."/>
            <person name="Kitahashi Y."/>
            <person name="Komaki H."/>
            <person name="Oguchi A."/>
        </authorList>
    </citation>
    <scope>NUCLEOTIDE SEQUENCE [LARGE SCALE GENOMIC DNA]</scope>
    <source>
        <strain evidence="3 4">NBRC 16266</strain>
    </source>
</reference>
<feature type="compositionally biased region" description="Acidic residues" evidence="1">
    <location>
        <begin position="348"/>
        <end position="368"/>
    </location>
</feature>
<dbReference type="SUPFAM" id="SSF49373">
    <property type="entry name" value="Invasin/intimin cell-adhesion fragments"/>
    <property type="match status" value="1"/>
</dbReference>
<dbReference type="AlphaFoldDB" id="A0A5M3WMY1"/>
<dbReference type="GO" id="GO:0005975">
    <property type="term" value="P:carbohydrate metabolic process"/>
    <property type="evidence" value="ECO:0007669"/>
    <property type="project" value="UniProtKB-ARBA"/>
</dbReference>
<feature type="chain" id="PRO_5024464396" description="EF-hand domain-containing protein" evidence="2">
    <location>
        <begin position="25"/>
        <end position="877"/>
    </location>
</feature>
<keyword evidence="4" id="KW-1185">Reference proteome</keyword>
<organism evidence="3 4">
    <name type="scientific">Acrocarpospora macrocephala</name>
    <dbReference type="NCBI Taxonomy" id="150177"/>
    <lineage>
        <taxon>Bacteria</taxon>
        <taxon>Bacillati</taxon>
        <taxon>Actinomycetota</taxon>
        <taxon>Actinomycetes</taxon>
        <taxon>Streptosporangiales</taxon>
        <taxon>Streptosporangiaceae</taxon>
        <taxon>Acrocarpospora</taxon>
    </lineage>
</organism>